<accession>A0A319D067</accession>
<evidence type="ECO:0000313" key="2">
    <source>
        <dbReference type="EMBL" id="PYH73542.1"/>
    </source>
</evidence>
<name>A0A319D067_ASPVC</name>
<dbReference type="Proteomes" id="UP000248405">
    <property type="component" value="Unassembled WGS sequence"/>
</dbReference>
<organism evidence="2 3">
    <name type="scientific">Aspergillus vadensis (strain CBS 113365 / IMI 142717 / IBT 24658)</name>
    <dbReference type="NCBI Taxonomy" id="1448311"/>
    <lineage>
        <taxon>Eukaryota</taxon>
        <taxon>Fungi</taxon>
        <taxon>Dikarya</taxon>
        <taxon>Ascomycota</taxon>
        <taxon>Pezizomycotina</taxon>
        <taxon>Eurotiomycetes</taxon>
        <taxon>Eurotiomycetidae</taxon>
        <taxon>Eurotiales</taxon>
        <taxon>Aspergillaceae</taxon>
        <taxon>Aspergillus</taxon>
        <taxon>Aspergillus subgen. Circumdati</taxon>
    </lineage>
</organism>
<keyword evidence="1" id="KW-0472">Membrane</keyword>
<keyword evidence="1" id="KW-0812">Transmembrane</keyword>
<keyword evidence="1" id="KW-1133">Transmembrane helix</keyword>
<reference evidence="2" key="1">
    <citation type="submission" date="2016-12" db="EMBL/GenBank/DDBJ databases">
        <title>The genomes of Aspergillus section Nigri reveals drivers in fungal speciation.</title>
        <authorList>
            <consortium name="DOE Joint Genome Institute"/>
            <person name="Vesth T.C."/>
            <person name="Nybo J."/>
            <person name="Theobald S."/>
            <person name="Brandl J."/>
            <person name="Frisvad J.C."/>
            <person name="Nielsen K.F."/>
            <person name="Lyhne E.K."/>
            <person name="Kogle M.E."/>
            <person name="Kuo A."/>
            <person name="Riley R."/>
            <person name="Clum A."/>
            <person name="Nolan M."/>
            <person name="Lipzen A."/>
            <person name="Salamov A."/>
            <person name="Henrissat B."/>
            <person name="Wiebenga A."/>
            <person name="De Vries R.P."/>
            <person name="Grigoriev I.V."/>
            <person name="Mortensen U.H."/>
            <person name="Andersen M.R."/>
            <person name="Baker S.E."/>
        </authorList>
    </citation>
    <scope>NUCLEOTIDE SEQUENCE [LARGE SCALE GENOMIC DNA]</scope>
    <source>
        <strain evidence="2">CBS 113365</strain>
    </source>
</reference>
<evidence type="ECO:0000256" key="1">
    <source>
        <dbReference type="SAM" id="Phobius"/>
    </source>
</evidence>
<sequence length="91" mass="10302">MSGRSCHLHSPASHFFTLLPTFSINILYLLPIIHIYMHVNAISPNDHMASFHFHPCHVCATCLPYVHAAPCCIQLIIRRPISDAFHILCLL</sequence>
<gene>
    <name evidence="2" type="ORF">BO88DRAFT_99501</name>
</gene>
<proteinExistence type="predicted"/>
<feature type="transmembrane region" description="Helical" evidence="1">
    <location>
        <begin position="12"/>
        <end position="30"/>
    </location>
</feature>
<evidence type="ECO:0000313" key="3">
    <source>
        <dbReference type="Proteomes" id="UP000248405"/>
    </source>
</evidence>
<protein>
    <submittedName>
        <fullName evidence="2">Uncharacterized protein</fullName>
    </submittedName>
</protein>
<dbReference type="AlphaFoldDB" id="A0A319D067"/>
<dbReference type="GeneID" id="37217906"/>
<dbReference type="EMBL" id="KZ821615">
    <property type="protein sequence ID" value="PYH73542.1"/>
    <property type="molecule type" value="Genomic_DNA"/>
</dbReference>
<dbReference type="RefSeq" id="XP_025567336.1">
    <property type="nucleotide sequence ID" value="XM_025713314.1"/>
</dbReference>
<keyword evidence="3" id="KW-1185">Reference proteome</keyword>